<protein>
    <recommendedName>
        <fullName evidence="4">FAR-17a/AIG1-like protein</fullName>
    </recommendedName>
</protein>
<dbReference type="EMBL" id="RBXR01000001">
    <property type="protein sequence ID" value="RKT73442.1"/>
    <property type="molecule type" value="Genomic_DNA"/>
</dbReference>
<dbReference type="Proteomes" id="UP000272729">
    <property type="component" value="Unassembled WGS sequence"/>
</dbReference>
<feature type="transmembrane region" description="Helical" evidence="1">
    <location>
        <begin position="138"/>
        <end position="158"/>
    </location>
</feature>
<feature type="transmembrane region" description="Helical" evidence="1">
    <location>
        <begin position="41"/>
        <end position="65"/>
    </location>
</feature>
<feature type="transmembrane region" description="Helical" evidence="1">
    <location>
        <begin position="102"/>
        <end position="126"/>
    </location>
</feature>
<comment type="caution">
    <text evidence="2">The sequence shown here is derived from an EMBL/GenBank/DDBJ whole genome shotgun (WGS) entry which is preliminary data.</text>
</comment>
<accession>A0A495XHE0</accession>
<dbReference type="RefSeq" id="WP_121227217.1">
    <property type="nucleotide sequence ID" value="NZ_JBIUBA010000014.1"/>
</dbReference>
<feature type="transmembrane region" description="Helical" evidence="1">
    <location>
        <begin position="77"/>
        <end position="96"/>
    </location>
</feature>
<evidence type="ECO:0000313" key="2">
    <source>
        <dbReference type="EMBL" id="RKT73442.1"/>
    </source>
</evidence>
<name>A0A495XHE0_9PSEU</name>
<evidence type="ECO:0008006" key="4">
    <source>
        <dbReference type="Google" id="ProtNLM"/>
    </source>
</evidence>
<dbReference type="AlphaFoldDB" id="A0A495XHE0"/>
<gene>
    <name evidence="2" type="ORF">DFJ66_6775</name>
</gene>
<sequence length="211" mass="22728">MDVRRGWFGVTALVVLVGLVVQIVVTAGISTGRFPGLGSRLFNLFCYFTIQSNVLVLVTSALLAVRPDRPSTLFRTLRLDGVLAIAVTGLVFHTVLKGLHELTGAAAFADFLLHTTSPVLCVVGWLAFGPRGAITGRVIGWSVVFPLAWLAFTLVRGAIIDWYPYPFVDVTELGYGRVLLNCTAVAVLFLGLAAGALWVDRLMSRKQAPVA</sequence>
<feature type="transmembrane region" description="Helical" evidence="1">
    <location>
        <begin position="178"/>
        <end position="199"/>
    </location>
</feature>
<keyword evidence="1" id="KW-1133">Transmembrane helix</keyword>
<evidence type="ECO:0000256" key="1">
    <source>
        <dbReference type="SAM" id="Phobius"/>
    </source>
</evidence>
<dbReference type="InterPro" id="IPR049713">
    <property type="entry name" value="Pr6Pr-like"/>
</dbReference>
<proteinExistence type="predicted"/>
<evidence type="ECO:0000313" key="3">
    <source>
        <dbReference type="Proteomes" id="UP000272729"/>
    </source>
</evidence>
<reference evidence="2 3" key="1">
    <citation type="submission" date="2018-10" db="EMBL/GenBank/DDBJ databases">
        <title>Sequencing the genomes of 1000 actinobacteria strains.</title>
        <authorList>
            <person name="Klenk H.-P."/>
        </authorList>
    </citation>
    <scope>NUCLEOTIDE SEQUENCE [LARGE SCALE GENOMIC DNA]</scope>
    <source>
        <strain evidence="2 3">DSM 43911</strain>
    </source>
</reference>
<dbReference type="OrthoDB" id="9809977at2"/>
<feature type="transmembrane region" description="Helical" evidence="1">
    <location>
        <begin position="7"/>
        <end position="29"/>
    </location>
</feature>
<dbReference type="NCBIfam" id="NF038065">
    <property type="entry name" value="Pr6Pr"/>
    <property type="match status" value="1"/>
</dbReference>
<keyword evidence="3" id="KW-1185">Reference proteome</keyword>
<organism evidence="2 3">
    <name type="scientific">Saccharothrix variisporea</name>
    <dbReference type="NCBI Taxonomy" id="543527"/>
    <lineage>
        <taxon>Bacteria</taxon>
        <taxon>Bacillati</taxon>
        <taxon>Actinomycetota</taxon>
        <taxon>Actinomycetes</taxon>
        <taxon>Pseudonocardiales</taxon>
        <taxon>Pseudonocardiaceae</taxon>
        <taxon>Saccharothrix</taxon>
    </lineage>
</organism>
<keyword evidence="1" id="KW-0812">Transmembrane</keyword>
<keyword evidence="1" id="KW-0472">Membrane</keyword>